<dbReference type="GO" id="GO:0016051">
    <property type="term" value="P:carbohydrate biosynthetic process"/>
    <property type="evidence" value="ECO:0007669"/>
    <property type="project" value="InterPro"/>
</dbReference>
<protein>
    <submittedName>
        <fullName evidence="2">NeuB domain-containing protein</fullName>
    </submittedName>
</protein>
<dbReference type="PANTHER" id="PTHR42966">
    <property type="entry name" value="N-ACETYLNEURAMINATE SYNTHASE"/>
    <property type="match status" value="1"/>
</dbReference>
<sequence>MSNITDVLRYFALTGKKKIAIIGKGPSLDNIDLTKLDDFFIVNINDSEKALAGDVGLYHQAWVNDYLQSKGGECHFYISSYEGALPEGNYVKVEHVYENPEHVRPLQDRFFDSKFIIEDATVISALKLANMCADHVREKLDVYLLGFDFSVSTGFSKKSGGHIEFGEQDYVESLLNNQKSYLELILSHESDLSITVNHVGDKSFSSMSDKQFNFLIEGETDVSNVCPKDLSKDSYRGPNAVKIVAEITTNHFGDLELLQKMIKAAAEAGADYIKLQKRDVETFYSKEELERPYTSPFGSTFRDYRHGLELDAFGFKMVDKWCKEYGINWFASVLDLPSYEFMKQFEPELIKLPSTISEHTSFLKSVAKDFKGDVVLSTGMTDKNYEDFILEEFKACRHLYLLQCVSSYPTMNEDANVSVVRHYHNLSKLHPKVKPGYSSHDVGSLCCQLSVAAGGLMVEKHVKYGNTPWAHFDNVAIDMLTGNFKKFVDDIRLAELCLGNETKKVLSSEHHKYRKS</sequence>
<evidence type="ECO:0000313" key="3">
    <source>
        <dbReference type="Proteomes" id="UP001295462"/>
    </source>
</evidence>
<dbReference type="InterPro" id="IPR051690">
    <property type="entry name" value="PseI-like"/>
</dbReference>
<dbReference type="AlphaFoldDB" id="A0AAU9QUZ0"/>
<organism evidence="2 3">
    <name type="scientific">Vibrio jasicida</name>
    <dbReference type="NCBI Taxonomy" id="766224"/>
    <lineage>
        <taxon>Bacteria</taxon>
        <taxon>Pseudomonadati</taxon>
        <taxon>Pseudomonadota</taxon>
        <taxon>Gammaproteobacteria</taxon>
        <taxon>Vibrionales</taxon>
        <taxon>Vibrionaceae</taxon>
        <taxon>Vibrio</taxon>
    </lineage>
</organism>
<dbReference type="SUPFAM" id="SSF51569">
    <property type="entry name" value="Aldolase"/>
    <property type="match status" value="1"/>
</dbReference>
<dbReference type="EMBL" id="CAKMUD010000116">
    <property type="protein sequence ID" value="CAH1602704.1"/>
    <property type="molecule type" value="Genomic_DNA"/>
</dbReference>
<feature type="domain" description="PseI/NeuA/B-like" evidence="1">
    <location>
        <begin position="261"/>
        <end position="502"/>
    </location>
</feature>
<dbReference type="InterPro" id="IPR013132">
    <property type="entry name" value="PseI/NeuA/B-like_N"/>
</dbReference>
<comment type="caution">
    <text evidence="2">The sequence shown here is derived from an EMBL/GenBank/DDBJ whole genome shotgun (WGS) entry which is preliminary data.</text>
</comment>
<gene>
    <name evidence="2" type="ORF">THF1A12_60140</name>
</gene>
<name>A0AAU9QUZ0_9VIBR</name>
<dbReference type="Proteomes" id="UP001295462">
    <property type="component" value="Unassembled WGS sequence"/>
</dbReference>
<proteinExistence type="predicted"/>
<dbReference type="InterPro" id="IPR013785">
    <property type="entry name" value="Aldolase_TIM"/>
</dbReference>
<reference evidence="2" key="1">
    <citation type="submission" date="2022-01" db="EMBL/GenBank/DDBJ databases">
        <authorList>
            <person name="Lagorce A."/>
        </authorList>
    </citation>
    <scope>NUCLEOTIDE SEQUENCE</scope>
    <source>
        <strain evidence="2">Th15_F1_A12</strain>
    </source>
</reference>
<dbReference type="Pfam" id="PF03102">
    <property type="entry name" value="NeuB"/>
    <property type="match status" value="1"/>
</dbReference>
<dbReference type="PANTHER" id="PTHR42966:SF1">
    <property type="entry name" value="SIALIC ACID SYNTHASE"/>
    <property type="match status" value="1"/>
</dbReference>
<accession>A0AAU9QUZ0</accession>
<dbReference type="GO" id="GO:0047444">
    <property type="term" value="F:N-acylneuraminate-9-phosphate synthase activity"/>
    <property type="evidence" value="ECO:0007669"/>
    <property type="project" value="TreeGrafter"/>
</dbReference>
<evidence type="ECO:0000313" key="2">
    <source>
        <dbReference type="EMBL" id="CAH1602704.1"/>
    </source>
</evidence>
<dbReference type="Gene3D" id="3.20.20.70">
    <property type="entry name" value="Aldolase class I"/>
    <property type="match status" value="1"/>
</dbReference>
<evidence type="ECO:0000259" key="1">
    <source>
        <dbReference type="Pfam" id="PF03102"/>
    </source>
</evidence>
<dbReference type="RefSeq" id="WP_409378790.1">
    <property type="nucleotide sequence ID" value="NZ_CAKMTZ010000126.1"/>
</dbReference>